<keyword evidence="1 3" id="KW-0378">Hydrolase</keyword>
<dbReference type="GO" id="GO:0008745">
    <property type="term" value="F:N-acetylmuramoyl-L-alanine amidase activity"/>
    <property type="evidence" value="ECO:0007669"/>
    <property type="project" value="UniProtKB-EC"/>
</dbReference>
<dbReference type="NCBIfam" id="TIGR02883">
    <property type="entry name" value="spore_cwlD"/>
    <property type="match status" value="1"/>
</dbReference>
<dbReference type="SMART" id="SM00646">
    <property type="entry name" value="Ami_3"/>
    <property type="match status" value="1"/>
</dbReference>
<dbReference type="CDD" id="cd02696">
    <property type="entry name" value="MurNAc-LAA"/>
    <property type="match status" value="1"/>
</dbReference>
<dbReference type="InterPro" id="IPR002508">
    <property type="entry name" value="MurNAc-LAA_cat"/>
</dbReference>
<proteinExistence type="predicted"/>
<dbReference type="PANTHER" id="PTHR30404:SF0">
    <property type="entry name" value="N-ACETYLMURAMOYL-L-ALANINE AMIDASE AMIC"/>
    <property type="match status" value="1"/>
</dbReference>
<reference evidence="3" key="1">
    <citation type="submission" date="2023-12" db="EMBL/GenBank/DDBJ databases">
        <title>Fervidustalea candida gen. nov., sp. nov., a novel member of the family Paenibacillaceae isolated from a geothermal area.</title>
        <authorList>
            <person name="Li W.-J."/>
            <person name="Jiao J.-Y."/>
            <person name="Chen Y."/>
        </authorList>
    </citation>
    <scope>NUCLEOTIDE SEQUENCE</scope>
    <source>
        <strain evidence="3">SYSU GA230002</strain>
    </source>
</reference>
<organism evidence="3 4">
    <name type="scientific">Ferviditalea candida</name>
    <dbReference type="NCBI Taxonomy" id="3108399"/>
    <lineage>
        <taxon>Bacteria</taxon>
        <taxon>Bacillati</taxon>
        <taxon>Bacillota</taxon>
        <taxon>Bacilli</taxon>
        <taxon>Bacillales</taxon>
        <taxon>Paenibacillaceae</taxon>
        <taxon>Ferviditalea</taxon>
    </lineage>
</organism>
<evidence type="ECO:0000313" key="3">
    <source>
        <dbReference type="EMBL" id="MEB3103479.1"/>
    </source>
</evidence>
<dbReference type="Proteomes" id="UP001310386">
    <property type="component" value="Unassembled WGS sequence"/>
</dbReference>
<gene>
    <name evidence="3" type="primary">cwlD</name>
    <name evidence="3" type="ORF">VF724_17740</name>
</gene>
<dbReference type="InterPro" id="IPR050695">
    <property type="entry name" value="N-acetylmuramoyl_amidase_3"/>
</dbReference>
<accession>A0ABU5ZLU5</accession>
<dbReference type="PANTHER" id="PTHR30404">
    <property type="entry name" value="N-ACETYLMURAMOYL-L-ALANINE AMIDASE"/>
    <property type="match status" value="1"/>
</dbReference>
<evidence type="ECO:0000256" key="1">
    <source>
        <dbReference type="ARBA" id="ARBA00022801"/>
    </source>
</evidence>
<dbReference type="InterPro" id="IPR014234">
    <property type="entry name" value="Spore_CwlD"/>
</dbReference>
<sequence>MQLRKRKRLFIWISYRGAMKLLLTTLMLAVLVFYYTEGDELRKAWNEWTLPLSNKVIVLDAGHGGPDGGAESRDGIIEKHINLAIALYIRDYLQQAGAIVYMTREDDSDLASNNTKGLSRRKTEDLLNRVKFVREKKADLLVSIHLNSIPSTRWRGAQTFYYPTNTQGKILATWIQNEIKNTIANTDRLANTVNTVYLLKALDNIPGALVEIGFLSNPEEARLLGDETYQKKMAEAIYRGILRYASGEKIGTS</sequence>
<dbReference type="Gene3D" id="3.40.630.40">
    <property type="entry name" value="Zn-dependent exopeptidases"/>
    <property type="match status" value="1"/>
</dbReference>
<evidence type="ECO:0000313" key="4">
    <source>
        <dbReference type="Proteomes" id="UP001310386"/>
    </source>
</evidence>
<dbReference type="EMBL" id="JAYJLD010000036">
    <property type="protein sequence ID" value="MEB3103479.1"/>
    <property type="molecule type" value="Genomic_DNA"/>
</dbReference>
<comment type="caution">
    <text evidence="3">The sequence shown here is derived from an EMBL/GenBank/DDBJ whole genome shotgun (WGS) entry which is preliminary data.</text>
</comment>
<name>A0ABU5ZLU5_9BACL</name>
<evidence type="ECO:0000259" key="2">
    <source>
        <dbReference type="SMART" id="SM00646"/>
    </source>
</evidence>
<feature type="domain" description="MurNAc-LAA" evidence="2">
    <location>
        <begin position="130"/>
        <end position="242"/>
    </location>
</feature>
<keyword evidence="4" id="KW-1185">Reference proteome</keyword>
<dbReference type="Pfam" id="PF01520">
    <property type="entry name" value="Amidase_3"/>
    <property type="match status" value="1"/>
</dbReference>
<protein>
    <submittedName>
        <fullName evidence="3">N-acetylmuramoyl-L-alanine amidase CwlD</fullName>
        <ecNumber evidence="3">3.5.1.28</ecNumber>
    </submittedName>
</protein>
<dbReference type="SUPFAM" id="SSF53187">
    <property type="entry name" value="Zn-dependent exopeptidases"/>
    <property type="match status" value="1"/>
</dbReference>
<dbReference type="EC" id="3.5.1.28" evidence="3"/>